<evidence type="ECO:0000256" key="6">
    <source>
        <dbReference type="ARBA" id="ARBA00023242"/>
    </source>
</evidence>
<comment type="similarity">
    <text evidence="2">Belongs to the CONSTANS family.</text>
</comment>
<dbReference type="GO" id="GO:0006355">
    <property type="term" value="P:regulation of DNA-templated transcription"/>
    <property type="evidence" value="ECO:0007669"/>
    <property type="project" value="TreeGrafter"/>
</dbReference>
<evidence type="ECO:0000313" key="12">
    <source>
        <dbReference type="EMBL" id="KAJ9539348.1"/>
    </source>
</evidence>
<keyword evidence="3" id="KW-0479">Metal-binding</keyword>
<evidence type="ECO:0000256" key="3">
    <source>
        <dbReference type="ARBA" id="ARBA00022723"/>
    </source>
</evidence>
<gene>
    <name evidence="12" type="ORF">OSB04_032081</name>
</gene>
<dbReference type="PROSITE" id="PS51017">
    <property type="entry name" value="CCT"/>
    <property type="match status" value="1"/>
</dbReference>
<feature type="domain" description="CCT" evidence="11">
    <location>
        <begin position="363"/>
        <end position="405"/>
    </location>
</feature>
<dbReference type="Pfam" id="PF00643">
    <property type="entry name" value="zf-B_box"/>
    <property type="match status" value="1"/>
</dbReference>
<sequence length="425" mass="47748">MVGKKTANAVGGKTARACDSCVRKRARWYCAADDAFLCQSCDGSVHSANQLAGRHERVLLEDGACKLFGSGATAPEPAWHQGLTVGRVPHGPGVRKNDARNSSVPLVPEMGMLDRVSSLFDDEDEEEEEQLLYRVPVFDPFETELCNASNEMEGSLSFAVENKHEETCNLDDLQGFDLPTDDLELLEFAADVESLLGKGFDDASCRIDDLGLTNDCKEEDYTNDIGICFEENRIKVEDKEVEAILGYDFDATTETLDWDFGYESTMMIKEEEKKGVEGVVEEDTMMVPSDDRCKEGTMGQSSIILKLNYEDVIDAWADQGSPWTNGIRPEISSDGCWPDFMGLQWRGNNNSSYRSLGGSDGGREARVSRYREKRRTRLFSKKIRYEVRKLNAEKRPRMKGRFVKRETFEEPPSKASSFPTYLIKN</sequence>
<evidence type="ECO:0000256" key="8">
    <source>
        <dbReference type="PROSITE-ProRule" id="PRU00357"/>
    </source>
</evidence>
<dbReference type="InterPro" id="IPR000315">
    <property type="entry name" value="Znf_B-box"/>
</dbReference>
<keyword evidence="6 8" id="KW-0539">Nucleus</keyword>
<evidence type="ECO:0000259" key="10">
    <source>
        <dbReference type="PROSITE" id="PS50119"/>
    </source>
</evidence>
<dbReference type="SMART" id="SM00336">
    <property type="entry name" value="BBOX"/>
    <property type="match status" value="1"/>
</dbReference>
<evidence type="ECO:0000256" key="5">
    <source>
        <dbReference type="ARBA" id="ARBA00022833"/>
    </source>
</evidence>
<evidence type="ECO:0000256" key="1">
    <source>
        <dbReference type="ARBA" id="ARBA00004123"/>
    </source>
</evidence>
<feature type="compositionally biased region" description="Basic and acidic residues" evidence="9">
    <location>
        <begin position="403"/>
        <end position="412"/>
    </location>
</feature>
<organism evidence="12 13">
    <name type="scientific">Centaurea solstitialis</name>
    <name type="common">yellow star-thistle</name>
    <dbReference type="NCBI Taxonomy" id="347529"/>
    <lineage>
        <taxon>Eukaryota</taxon>
        <taxon>Viridiplantae</taxon>
        <taxon>Streptophyta</taxon>
        <taxon>Embryophyta</taxon>
        <taxon>Tracheophyta</taxon>
        <taxon>Spermatophyta</taxon>
        <taxon>Magnoliopsida</taxon>
        <taxon>eudicotyledons</taxon>
        <taxon>Gunneridae</taxon>
        <taxon>Pentapetalae</taxon>
        <taxon>asterids</taxon>
        <taxon>campanulids</taxon>
        <taxon>Asterales</taxon>
        <taxon>Asteraceae</taxon>
        <taxon>Carduoideae</taxon>
        <taxon>Cardueae</taxon>
        <taxon>Centaureinae</taxon>
        <taxon>Centaurea</taxon>
    </lineage>
</organism>
<dbReference type="Pfam" id="PF06203">
    <property type="entry name" value="CCT"/>
    <property type="match status" value="1"/>
</dbReference>
<dbReference type="Proteomes" id="UP001172457">
    <property type="component" value="Chromosome 8"/>
</dbReference>
<dbReference type="InterPro" id="IPR010402">
    <property type="entry name" value="CCT_domain"/>
</dbReference>
<evidence type="ECO:0000256" key="7">
    <source>
        <dbReference type="PROSITE-ProRule" id="PRU00024"/>
    </source>
</evidence>
<dbReference type="PANTHER" id="PTHR31874">
    <property type="entry name" value="CCT MOTIF FAMILY PROTEIN, EXPRESSED"/>
    <property type="match status" value="1"/>
</dbReference>
<keyword evidence="13" id="KW-1185">Reference proteome</keyword>
<dbReference type="PROSITE" id="PS50119">
    <property type="entry name" value="ZF_BBOX"/>
    <property type="match status" value="1"/>
</dbReference>
<dbReference type="GO" id="GO:0008270">
    <property type="term" value="F:zinc ion binding"/>
    <property type="evidence" value="ECO:0007669"/>
    <property type="project" value="UniProtKB-KW"/>
</dbReference>
<comment type="caution">
    <text evidence="12">The sequence shown here is derived from an EMBL/GenBank/DDBJ whole genome shotgun (WGS) entry which is preliminary data.</text>
</comment>
<keyword evidence="5" id="KW-0862">Zinc</keyword>
<keyword evidence="4 7" id="KW-0863">Zinc-finger</keyword>
<dbReference type="GO" id="GO:0005634">
    <property type="term" value="C:nucleus"/>
    <property type="evidence" value="ECO:0007669"/>
    <property type="project" value="UniProtKB-SubCell"/>
</dbReference>
<protein>
    <submittedName>
        <fullName evidence="12">Uncharacterized protein</fullName>
    </submittedName>
</protein>
<evidence type="ECO:0000259" key="11">
    <source>
        <dbReference type="PROSITE" id="PS51017"/>
    </source>
</evidence>
<dbReference type="AlphaFoldDB" id="A0AA38SVX1"/>
<dbReference type="CDD" id="cd19821">
    <property type="entry name" value="Bbox1_BBX-like"/>
    <property type="match status" value="1"/>
</dbReference>
<accession>A0AA38SVX1</accession>
<dbReference type="InterPro" id="IPR052453">
    <property type="entry name" value="CONSTANS-like_ZF"/>
</dbReference>
<dbReference type="PANTHER" id="PTHR31874:SF55">
    <property type="entry name" value="ZINC FINGER PROTEIN CONSTANS-LIKE 7"/>
    <property type="match status" value="1"/>
</dbReference>
<evidence type="ECO:0000256" key="9">
    <source>
        <dbReference type="SAM" id="MobiDB-lite"/>
    </source>
</evidence>
<comment type="subcellular location">
    <subcellularLocation>
        <location evidence="1 8">Nucleus</location>
    </subcellularLocation>
</comment>
<feature type="domain" description="B box-type" evidence="10">
    <location>
        <begin position="13"/>
        <end position="60"/>
    </location>
</feature>
<dbReference type="InterPro" id="IPR049808">
    <property type="entry name" value="CONSTANS-like_Bbox1"/>
</dbReference>
<reference evidence="12" key="1">
    <citation type="submission" date="2023-03" db="EMBL/GenBank/DDBJ databases">
        <title>Chromosome-scale reference genome and RAD-based genetic map of yellow starthistle (Centaurea solstitialis) reveal putative structural variation and QTLs associated with invader traits.</title>
        <authorList>
            <person name="Reatini B."/>
            <person name="Cang F.A."/>
            <person name="Jiang Q."/>
            <person name="Mckibben M.T.W."/>
            <person name="Barker M.S."/>
            <person name="Rieseberg L.H."/>
            <person name="Dlugosch K.M."/>
        </authorList>
    </citation>
    <scope>NUCLEOTIDE SEQUENCE</scope>
    <source>
        <strain evidence="12">CAN-66</strain>
        <tissue evidence="12">Leaf</tissue>
    </source>
</reference>
<feature type="region of interest" description="Disordered" evidence="9">
    <location>
        <begin position="403"/>
        <end position="425"/>
    </location>
</feature>
<proteinExistence type="inferred from homology"/>
<name>A0AA38SVX1_9ASTR</name>
<evidence type="ECO:0000256" key="2">
    <source>
        <dbReference type="ARBA" id="ARBA00010024"/>
    </source>
</evidence>
<evidence type="ECO:0000256" key="4">
    <source>
        <dbReference type="ARBA" id="ARBA00022771"/>
    </source>
</evidence>
<dbReference type="EMBL" id="JARYMX010000008">
    <property type="protein sequence ID" value="KAJ9539348.1"/>
    <property type="molecule type" value="Genomic_DNA"/>
</dbReference>
<evidence type="ECO:0000313" key="13">
    <source>
        <dbReference type="Proteomes" id="UP001172457"/>
    </source>
</evidence>